<reference evidence="1" key="1">
    <citation type="submission" date="2023-05" db="EMBL/GenBank/DDBJ databases">
        <authorList>
            <consortium name="ELIXIR-Norway"/>
        </authorList>
    </citation>
    <scope>NUCLEOTIDE SEQUENCE</scope>
</reference>
<evidence type="ECO:0000313" key="1">
    <source>
        <dbReference type="EMBL" id="CAM9803174.1"/>
    </source>
</evidence>
<protein>
    <submittedName>
        <fullName evidence="1">Uncharacterized protein</fullName>
    </submittedName>
</protein>
<gene>
    <name evidence="1" type="ORF">MRATA1EN22A_LOCUS7671</name>
</gene>
<evidence type="ECO:0000313" key="2">
    <source>
        <dbReference type="Proteomes" id="UP001162501"/>
    </source>
</evidence>
<accession>A0AC59YLZ0</accession>
<sequence length="129" mass="13518">MLYHCSAGCGGRSGCGMLLGDGSLPVPRDVGGGAKAHLSQNHGVESRPFFVEGLVCLDSKYCAVKEQMCVLLIDLLRESAPFSLDFGGFSDALSVGKSSLPQTDKAVYGWHVDCPQPSASVEPAVGWVS</sequence>
<proteinExistence type="predicted"/>
<organism evidence="1 2">
    <name type="scientific">Rangifer tarandus platyrhynchus</name>
    <name type="common">Svalbard reindeer</name>
    <dbReference type="NCBI Taxonomy" id="3082113"/>
    <lineage>
        <taxon>Eukaryota</taxon>
        <taxon>Metazoa</taxon>
        <taxon>Chordata</taxon>
        <taxon>Craniata</taxon>
        <taxon>Vertebrata</taxon>
        <taxon>Euteleostomi</taxon>
        <taxon>Mammalia</taxon>
        <taxon>Eutheria</taxon>
        <taxon>Laurasiatheria</taxon>
        <taxon>Artiodactyla</taxon>
        <taxon>Ruminantia</taxon>
        <taxon>Pecora</taxon>
        <taxon>Cervidae</taxon>
        <taxon>Odocoileinae</taxon>
        <taxon>Rangifer</taxon>
    </lineage>
</organism>
<dbReference type="Proteomes" id="UP001162501">
    <property type="component" value="Chromosome 18"/>
</dbReference>
<name>A0AC59YLZ0_RANTA</name>
<reference evidence="1" key="2">
    <citation type="submission" date="2025-03" db="EMBL/GenBank/DDBJ databases">
        <authorList>
            <consortium name="ELIXIR-Norway"/>
            <consortium name="Elixir Norway"/>
        </authorList>
    </citation>
    <scope>NUCLEOTIDE SEQUENCE</scope>
</reference>
<dbReference type="EMBL" id="OX596102">
    <property type="protein sequence ID" value="CAM9803174.1"/>
    <property type="molecule type" value="Genomic_DNA"/>
</dbReference>